<accession>A0A0A0D901</accession>
<protein>
    <submittedName>
        <fullName evidence="4">NADPH:quinone reductase</fullName>
    </submittedName>
</protein>
<evidence type="ECO:0000313" key="5">
    <source>
        <dbReference type="Proteomes" id="UP000029995"/>
    </source>
</evidence>
<dbReference type="PANTHER" id="PTHR48106">
    <property type="entry name" value="QUINONE OXIDOREDUCTASE PIG3-RELATED"/>
    <property type="match status" value="1"/>
</dbReference>
<dbReference type="Gene3D" id="3.90.180.10">
    <property type="entry name" value="Medium-chain alcohol dehydrogenases, catalytic domain"/>
    <property type="match status" value="1"/>
</dbReference>
<dbReference type="InterPro" id="IPR020843">
    <property type="entry name" value="ER"/>
</dbReference>
<dbReference type="Proteomes" id="UP000029995">
    <property type="component" value="Unassembled WGS sequence"/>
</dbReference>
<dbReference type="SUPFAM" id="SSF50129">
    <property type="entry name" value="GroES-like"/>
    <property type="match status" value="1"/>
</dbReference>
<sequence>MARIVRIHELGGPEVLRIDEVEVPPPGPGEIRLRVKAIGLNRAESMFRTGYYPESPNFPARLGYEAAGVVEALGPGVTGFAVGDGVSIVPPLSITRWGSYGEIANVPAEVTVKHPASLSWTEAAAVWMQYVTAYGALIEIAGLGRGDAVLINAASSSVGLAAIQIANRIGAVSIAATRTAAKAAALRDAGAAHVIVTGEEDLAARARTITGGTGVRAVFDPVAGPGVTALAEALGHGGILIEYGALSPEPTPFPLFPALVKGLAVRGYQYKEIVSDPARLDRAKRFIVEGLADGSLKPVIDRVFPLDQIVEATRYLEANQQIGKIVITV</sequence>
<name>A0A0A0D901_9PROT</name>
<comment type="caution">
    <text evidence="4">The sequence shown here is derived from an EMBL/GenBank/DDBJ whole genome shotgun (WGS) entry which is preliminary data.</text>
</comment>
<dbReference type="Gene3D" id="3.40.50.720">
    <property type="entry name" value="NAD(P)-binding Rossmann-like Domain"/>
    <property type="match status" value="1"/>
</dbReference>
<dbReference type="SMART" id="SM00829">
    <property type="entry name" value="PKS_ER"/>
    <property type="match status" value="1"/>
</dbReference>
<dbReference type="SUPFAM" id="SSF51735">
    <property type="entry name" value="NAD(P)-binding Rossmann-fold domains"/>
    <property type="match status" value="1"/>
</dbReference>
<proteinExistence type="predicted"/>
<feature type="domain" description="Enoyl reductase (ER)" evidence="3">
    <location>
        <begin position="11"/>
        <end position="327"/>
    </location>
</feature>
<dbReference type="InterPro" id="IPR011032">
    <property type="entry name" value="GroES-like_sf"/>
</dbReference>
<keyword evidence="1" id="KW-0521">NADP</keyword>
<evidence type="ECO:0000256" key="2">
    <source>
        <dbReference type="ARBA" id="ARBA00023002"/>
    </source>
</evidence>
<dbReference type="Pfam" id="PF00107">
    <property type="entry name" value="ADH_zinc_N"/>
    <property type="match status" value="1"/>
</dbReference>
<keyword evidence="2" id="KW-0560">Oxidoreductase</keyword>
<dbReference type="EMBL" id="JANX01000042">
    <property type="protein sequence ID" value="KGM35196.1"/>
    <property type="molecule type" value="Genomic_DNA"/>
</dbReference>
<dbReference type="RefSeq" id="WP_034832893.1">
    <property type="nucleotide sequence ID" value="NZ_JANX01000042.1"/>
</dbReference>
<evidence type="ECO:0000313" key="4">
    <source>
        <dbReference type="EMBL" id="KGM35196.1"/>
    </source>
</evidence>
<dbReference type="GO" id="GO:0070402">
    <property type="term" value="F:NADPH binding"/>
    <property type="evidence" value="ECO:0007669"/>
    <property type="project" value="TreeGrafter"/>
</dbReference>
<organism evidence="4 5">
    <name type="scientific">Inquilinus limosus MP06</name>
    <dbReference type="NCBI Taxonomy" id="1398085"/>
    <lineage>
        <taxon>Bacteria</taxon>
        <taxon>Pseudomonadati</taxon>
        <taxon>Pseudomonadota</taxon>
        <taxon>Alphaproteobacteria</taxon>
        <taxon>Rhodospirillales</taxon>
        <taxon>Rhodospirillaceae</taxon>
        <taxon>Inquilinus</taxon>
    </lineage>
</organism>
<evidence type="ECO:0000256" key="1">
    <source>
        <dbReference type="ARBA" id="ARBA00022857"/>
    </source>
</evidence>
<dbReference type="PANTHER" id="PTHR48106:SF5">
    <property type="entry name" value="ZINC-CONTAINING ALCOHOL DEHYDROGENASE"/>
    <property type="match status" value="1"/>
</dbReference>
<dbReference type="InterPro" id="IPR013149">
    <property type="entry name" value="ADH-like_C"/>
</dbReference>
<evidence type="ECO:0000259" key="3">
    <source>
        <dbReference type="SMART" id="SM00829"/>
    </source>
</evidence>
<dbReference type="CDD" id="cd08268">
    <property type="entry name" value="MDR2"/>
    <property type="match status" value="1"/>
</dbReference>
<dbReference type="OrthoDB" id="9805883at2"/>
<dbReference type="InterPro" id="IPR013154">
    <property type="entry name" value="ADH-like_N"/>
</dbReference>
<gene>
    <name evidence="4" type="ORF">P409_05825</name>
</gene>
<dbReference type="InterPro" id="IPR036291">
    <property type="entry name" value="NAD(P)-bd_dom_sf"/>
</dbReference>
<dbReference type="AlphaFoldDB" id="A0A0A0D901"/>
<dbReference type="GO" id="GO:0016651">
    <property type="term" value="F:oxidoreductase activity, acting on NAD(P)H"/>
    <property type="evidence" value="ECO:0007669"/>
    <property type="project" value="TreeGrafter"/>
</dbReference>
<reference evidence="4 5" key="1">
    <citation type="submission" date="2014-01" db="EMBL/GenBank/DDBJ databases">
        <title>Genome sequence determination for a cystic fibrosis isolate, Inquilinus limosus.</title>
        <authorList>
            <person name="Pino M."/>
            <person name="Di Conza J."/>
            <person name="Gutkind G."/>
        </authorList>
    </citation>
    <scope>NUCLEOTIDE SEQUENCE [LARGE SCALE GENOMIC DNA]</scope>
    <source>
        <strain evidence="4 5">MP06</strain>
    </source>
</reference>
<dbReference type="Pfam" id="PF08240">
    <property type="entry name" value="ADH_N"/>
    <property type="match status" value="1"/>
</dbReference>